<evidence type="ECO:0000313" key="4">
    <source>
        <dbReference type="Proteomes" id="UP000215914"/>
    </source>
</evidence>
<evidence type="ECO:0000313" key="2">
    <source>
        <dbReference type="EMBL" id="KAF5798455.1"/>
    </source>
</evidence>
<organism evidence="3 4">
    <name type="scientific">Helianthus annuus</name>
    <name type="common">Common sunflower</name>
    <dbReference type="NCBI Taxonomy" id="4232"/>
    <lineage>
        <taxon>Eukaryota</taxon>
        <taxon>Viridiplantae</taxon>
        <taxon>Streptophyta</taxon>
        <taxon>Embryophyta</taxon>
        <taxon>Tracheophyta</taxon>
        <taxon>Spermatophyta</taxon>
        <taxon>Magnoliopsida</taxon>
        <taxon>eudicotyledons</taxon>
        <taxon>Gunneridae</taxon>
        <taxon>Pentapetalae</taxon>
        <taxon>asterids</taxon>
        <taxon>campanulids</taxon>
        <taxon>Asterales</taxon>
        <taxon>Asteraceae</taxon>
        <taxon>Asteroideae</taxon>
        <taxon>Heliantheae alliance</taxon>
        <taxon>Heliantheae</taxon>
        <taxon>Helianthus</taxon>
    </lineage>
</organism>
<keyword evidence="1" id="KW-1133">Transmembrane helix</keyword>
<reference evidence="2 4" key="1">
    <citation type="journal article" date="2017" name="Nature">
        <title>The sunflower genome provides insights into oil metabolism, flowering and Asterid evolution.</title>
        <authorList>
            <person name="Badouin H."/>
            <person name="Gouzy J."/>
            <person name="Grassa C.J."/>
            <person name="Murat F."/>
            <person name="Staton S.E."/>
            <person name="Cottret L."/>
            <person name="Lelandais-Briere C."/>
            <person name="Owens G.L."/>
            <person name="Carrere S."/>
            <person name="Mayjonade B."/>
            <person name="Legrand L."/>
            <person name="Gill N."/>
            <person name="Kane N.C."/>
            <person name="Bowers J.E."/>
            <person name="Hubner S."/>
            <person name="Bellec A."/>
            <person name="Berard A."/>
            <person name="Berges H."/>
            <person name="Blanchet N."/>
            <person name="Boniface M.C."/>
            <person name="Brunel D."/>
            <person name="Catrice O."/>
            <person name="Chaidir N."/>
            <person name="Claudel C."/>
            <person name="Donnadieu C."/>
            <person name="Faraut T."/>
            <person name="Fievet G."/>
            <person name="Helmstetter N."/>
            <person name="King M."/>
            <person name="Knapp S.J."/>
            <person name="Lai Z."/>
            <person name="Le Paslier M.C."/>
            <person name="Lippi Y."/>
            <person name="Lorenzon L."/>
            <person name="Mandel J.R."/>
            <person name="Marage G."/>
            <person name="Marchand G."/>
            <person name="Marquand E."/>
            <person name="Bret-Mestries E."/>
            <person name="Morien E."/>
            <person name="Nambeesan S."/>
            <person name="Nguyen T."/>
            <person name="Pegot-Espagnet P."/>
            <person name="Pouilly N."/>
            <person name="Raftis F."/>
            <person name="Sallet E."/>
            <person name="Schiex T."/>
            <person name="Thomas J."/>
            <person name="Vandecasteele C."/>
            <person name="Vares D."/>
            <person name="Vear F."/>
            <person name="Vautrin S."/>
            <person name="Crespi M."/>
            <person name="Mangin B."/>
            <person name="Burke J.M."/>
            <person name="Salse J."/>
            <person name="Munos S."/>
            <person name="Vincourt P."/>
            <person name="Rieseberg L.H."/>
            <person name="Langlade N.B."/>
        </authorList>
    </citation>
    <scope>NUCLEOTIDE SEQUENCE [LARGE SCALE GENOMIC DNA]</scope>
    <source>
        <strain evidence="4">cv. SF193</strain>
        <tissue evidence="2">Leaves</tissue>
    </source>
</reference>
<feature type="transmembrane region" description="Helical" evidence="1">
    <location>
        <begin position="32"/>
        <end position="56"/>
    </location>
</feature>
<dbReference type="EMBL" id="MNCJ02000322">
    <property type="protein sequence ID" value="KAF5798455.1"/>
    <property type="molecule type" value="Genomic_DNA"/>
</dbReference>
<evidence type="ECO:0000256" key="1">
    <source>
        <dbReference type="SAM" id="Phobius"/>
    </source>
</evidence>
<dbReference type="EMBL" id="CM007901">
    <property type="protein sequence ID" value="OTG04736.1"/>
    <property type="molecule type" value="Genomic_DNA"/>
</dbReference>
<reference evidence="2" key="3">
    <citation type="submission" date="2020-06" db="EMBL/GenBank/DDBJ databases">
        <title>Helianthus annuus Genome sequencing and assembly Release 2.</title>
        <authorList>
            <person name="Gouzy J."/>
            <person name="Langlade N."/>
            <person name="Munos S."/>
        </authorList>
    </citation>
    <scope>NUCLEOTIDE SEQUENCE</scope>
    <source>
        <tissue evidence="2">Leaves</tissue>
    </source>
</reference>
<gene>
    <name evidence="3" type="ORF">HannXRQ_Chr12g0365691</name>
    <name evidence="2" type="ORF">HanXRQr2_Chr07g0293071</name>
</gene>
<dbReference type="InParanoid" id="A0A251T2K5"/>
<sequence>MFVVKLNGSCEIFFEDFRWLCWLQFYLKPCQMLFVLACCQKVFVVQVWFVLVFNLCCHIRRRWVIKIGSFCIFRVLRWLAEVVPGHGSDCRWRRLTLAVRPRPHGFMMVKIDFYQNTLTIYKKQT</sequence>
<evidence type="ECO:0000313" key="3">
    <source>
        <dbReference type="EMBL" id="OTG04736.1"/>
    </source>
</evidence>
<proteinExistence type="predicted"/>
<protein>
    <submittedName>
        <fullName evidence="3">Uncharacterized protein</fullName>
    </submittedName>
</protein>
<keyword evidence="1" id="KW-0812">Transmembrane</keyword>
<keyword evidence="1" id="KW-0472">Membrane</keyword>
<dbReference type="Proteomes" id="UP000215914">
    <property type="component" value="Chromosome 12"/>
</dbReference>
<reference evidence="3" key="2">
    <citation type="submission" date="2017-02" db="EMBL/GenBank/DDBJ databases">
        <title>Sunflower complete genome.</title>
        <authorList>
            <person name="Langlade N."/>
            <person name="Munos S."/>
        </authorList>
    </citation>
    <scope>NUCLEOTIDE SEQUENCE [LARGE SCALE GENOMIC DNA]</scope>
    <source>
        <tissue evidence="3">Leaves</tissue>
    </source>
</reference>
<accession>A0A251T2K5</accession>
<name>A0A251T2K5_HELAN</name>
<keyword evidence="4" id="KW-1185">Reference proteome</keyword>
<dbReference type="Gramene" id="mRNA:HanXRQr2_Chr07g0293071">
    <property type="protein sequence ID" value="mRNA:HanXRQr2_Chr07g0293071"/>
    <property type="gene ID" value="HanXRQr2_Chr07g0293071"/>
</dbReference>
<dbReference type="AlphaFoldDB" id="A0A251T2K5"/>